<evidence type="ECO:0000259" key="2">
    <source>
        <dbReference type="PROSITE" id="PS50825"/>
    </source>
</evidence>
<dbReference type="PROSITE" id="PS50825">
    <property type="entry name" value="HYR"/>
    <property type="match status" value="24"/>
</dbReference>
<feature type="domain" description="HYR" evidence="2">
    <location>
        <begin position="716"/>
        <end position="799"/>
    </location>
</feature>
<dbReference type="Pfam" id="PF13585">
    <property type="entry name" value="CHU_C"/>
    <property type="match status" value="1"/>
</dbReference>
<feature type="domain" description="HYR" evidence="2">
    <location>
        <begin position="1292"/>
        <end position="1371"/>
    </location>
</feature>
<feature type="domain" description="HYR" evidence="2">
    <location>
        <begin position="1"/>
        <end position="60"/>
    </location>
</feature>
<evidence type="ECO:0000256" key="1">
    <source>
        <dbReference type="ARBA" id="ARBA00022737"/>
    </source>
</evidence>
<organism evidence="3 4">
    <name type="scientific">Dawidia soli</name>
    <dbReference type="NCBI Taxonomy" id="2782352"/>
    <lineage>
        <taxon>Bacteria</taxon>
        <taxon>Pseudomonadati</taxon>
        <taxon>Bacteroidota</taxon>
        <taxon>Cytophagia</taxon>
        <taxon>Cytophagales</taxon>
        <taxon>Chryseotaleaceae</taxon>
        <taxon>Dawidia</taxon>
    </lineage>
</organism>
<dbReference type="InterPro" id="IPR013783">
    <property type="entry name" value="Ig-like_fold"/>
</dbReference>
<dbReference type="PANTHER" id="PTHR24273">
    <property type="entry name" value="FI04643P-RELATED"/>
    <property type="match status" value="1"/>
</dbReference>
<dbReference type="PANTHER" id="PTHR24273:SF32">
    <property type="entry name" value="HYALIN"/>
    <property type="match status" value="1"/>
</dbReference>
<feature type="domain" description="HYR" evidence="2">
    <location>
        <begin position="1623"/>
        <end position="1699"/>
    </location>
</feature>
<sequence length="2039" mass="209073">SCTAVVTWTPPTATDNCDASPQINSNTNPGATLSLGPHTITYTARDTKGNQSTCSFTVTVVDATRPVFSNCPANVSVPATAACTATATWTPPTANDNCGGPLSVTSTASPGATFGLGINTVTYEATDAAGNKETCSFTVTVTDNIKPVFTNCPASIAVSANPATCNTVVSWTPPTVTDNCDASPTTTTTNTPGSTFAPGIHTITYEATDAAGNKETCSFTVTVTDDTKPVFAGCPANIQVNTDPATCNAIVNWTPPTVTDNCDASPVITTTNTPGSTFTQGIHTVTYEATDAAGNKETCSFTVTVTDATKPAFTGCPAAINVTTDPATCNALVNWTPPTVTDNCDAAPVVTATNAPGSTFALGIHTVIYEATDASGNKETCSFTITVTDGTKPVFTSCPANISIPTNPAACDAVVNWTPPVATDNCDASPVVITTNAPGSTFTRGVHTVTYEATDAAGNKETCSFTVTVTDVTKPVFTNCPANISIPTHPATCEAVVSWTPPTVSDNCDGSPVVTTTQTPGSAFTIGVHTVTYEATDAAGNKETCSFTITVTDNTQPVFAGCPANIHVTTNPTSCDAVVTWVPPTVTDNCDAALLVTASNTPGSAFTPGVHTVTYEATDAAGNKETCSFTITVTDATKPVFSNCPANIAVNTNPLTCSAAVSWMPPTVTDNCDGSPAVTTTHLPGSTFTQGIHTVTYEATDAAGNKETCSFTITVTDATKPMFTDCPANINVTTSPTTCHAVVTWTAPTVTDNCDATPVVTTTSTPGSTFALGVHTVTYEATDAAGNKETCSFTVTVADAAKPVFTNCPANIQVATTAATCDATVSWTPPAVSDNCDASPVVTTTTTPGSTFTRGVHTVTYEATDAAGNKETCSFTITVTDGTKPVFANCPADISITTNPATCNAVVTWTPPSVTDNCDAAPVVTTTNIPGATFTLGIHTVTYEATDAAGNKETCSFTVTVTDDTKPVLTNCPTDIAVTTNATTCDAVVNWAPPTVTDNCDAAPVVTVSNTPGSAFTPGVHTVTYEATDASGNKESCSFTVTVTDGTKPVFTNCPADIHATTNAASCNAVVSWAPPIVTDNCDIAPIVTTTNAPGSTFTSGAHTVTYEATDAAGNKETCSFTVTVTDATKPVFANCPANINVATSPTTCDAIANWVPPTVTDNCDPSPVVTTTHLPGSTFTSGVHTVTYEAADAAGNKETCSFTVTVTDGTDPVFTNCPANISVTTLSATCDTPVSWTPPAVTDNCGAMPVVTTTHAPGATFTLGVHTVAYEATDAAGNKETCSFTVTVTDGTKPVFTDCPTDISVTTNPATCDAVVHWAPPAVTDNCDAAPVMIGTHSPGATFALGVHTVTYEATDAAGNKETCSFTVTVTDGTRPVFTNCPVNISVPAGAGSCNAIVNWTPPGVTDNCDPSPVVTSTGNPGATFTLGVHTVTYEATDAAGNKETCSFTVTVKDLTRPVFAGCPADMNVFTRTTACDAVVNWTPPTASDNCDASPTITITTTHIPGSTFAPGIHTVTYTATDTGGNTETCSFTITVTDDADPVFTACPTNIVVTADPSSCAATPSWTVPVASDNCTATPAVTGNFQPGDQFPAGTTTTVIYTAQDAAGNSATCSFTVTVNDNTAPVITGCPAGVNVTTDATCQAIATWTPPVATDNCLVTLTSTHTPGDAFPTGTTTVIYTATDDAGNVTTCSFDVIARDAVAPVFANCPGNITAAASDTECGASVRWTPPTASDNCAGIVNLSATHAPGDLFAVGTTIVTYTATDISGNRATCSFTITVNDDAAPKFLNCPGDIAVASDNACGAIVTWTPPSAIDNCSVVGITSTHQPGARFDTGITEVVYTATDIHGNASVCRFNIKVRNGEVPLIAGCPADVLAKAGESGEIAVTWEPPTASTRCGPLILMGSHQPGDIFPVGSTPVTYTAANDAGATVTCTFNVIVSYEDLDIEVTRVVTPDGDGKNDEWVIARIEKFNRNRVFILDRWGSVIYQASGYNNTTIAWNGVNSNGVQVPSGTYYYVIEVDFLEKHLKKSGFFELLR</sequence>
<protein>
    <submittedName>
        <fullName evidence="3">HYR domain-containing protein</fullName>
    </submittedName>
</protein>
<feature type="domain" description="HYR" evidence="2">
    <location>
        <begin position="390"/>
        <end position="469"/>
    </location>
</feature>
<dbReference type="InterPro" id="IPR003410">
    <property type="entry name" value="HYR_dom"/>
</dbReference>
<feature type="domain" description="HYR" evidence="2">
    <location>
        <begin position="636"/>
        <end position="715"/>
    </location>
</feature>
<feature type="domain" description="HYR" evidence="2">
    <location>
        <begin position="470"/>
        <end position="553"/>
    </location>
</feature>
<comment type="caution">
    <text evidence="3">The sequence shown here is derived from an EMBL/GenBank/DDBJ whole genome shotgun (WGS) entry which is preliminary data.</text>
</comment>
<reference evidence="3 4" key="1">
    <citation type="submission" date="2021-05" db="EMBL/GenBank/DDBJ databases">
        <title>A Polyphasic approach of four new species of the genus Ohtaekwangia: Ohtaekwangia histidinii sp. nov., Ohtaekwangia cretensis sp. nov., Ohtaekwangia indiensis sp. nov., Ohtaekwangia reichenbachii sp. nov. from diverse environment.</title>
        <authorList>
            <person name="Octaviana S."/>
        </authorList>
    </citation>
    <scope>NUCLEOTIDE SEQUENCE [LARGE SCALE GENOMIC DNA]</scope>
    <source>
        <strain evidence="3 4">PWU37</strain>
    </source>
</reference>
<feature type="domain" description="HYR" evidence="2">
    <location>
        <begin position="554"/>
        <end position="635"/>
    </location>
</feature>
<dbReference type="Pfam" id="PF02494">
    <property type="entry name" value="HYR"/>
    <property type="match status" value="24"/>
</dbReference>
<dbReference type="EMBL" id="JAHESC010000092">
    <property type="protein sequence ID" value="MBT1690819.1"/>
    <property type="molecule type" value="Genomic_DNA"/>
</dbReference>
<feature type="domain" description="HYR" evidence="2">
    <location>
        <begin position="1700"/>
        <end position="1783"/>
    </location>
</feature>
<feature type="domain" description="HYR" evidence="2">
    <location>
        <begin position="880"/>
        <end position="963"/>
    </location>
</feature>
<dbReference type="InterPro" id="IPR026341">
    <property type="entry name" value="T9SS_type_B"/>
</dbReference>
<name>A0AAP2DFH5_9BACT</name>
<evidence type="ECO:0000313" key="3">
    <source>
        <dbReference type="EMBL" id="MBT1690819.1"/>
    </source>
</evidence>
<dbReference type="Proteomes" id="UP001319180">
    <property type="component" value="Unassembled WGS sequence"/>
</dbReference>
<feature type="domain" description="HYR" evidence="2">
    <location>
        <begin position="1044"/>
        <end position="1127"/>
    </location>
</feature>
<keyword evidence="1" id="KW-0677">Repeat</keyword>
<feature type="domain" description="HYR" evidence="2">
    <location>
        <begin position="1128"/>
        <end position="1207"/>
    </location>
</feature>
<gene>
    <name evidence="3" type="ORF">KK078_29920</name>
</gene>
<dbReference type="NCBIfam" id="TIGR04131">
    <property type="entry name" value="Bac_Flav_CTERM"/>
    <property type="match status" value="1"/>
</dbReference>
<dbReference type="Gene3D" id="2.60.40.4070">
    <property type="match status" value="1"/>
</dbReference>
<dbReference type="Gene3D" id="2.60.40.10">
    <property type="entry name" value="Immunoglobulins"/>
    <property type="match status" value="20"/>
</dbReference>
<feature type="non-terminal residue" evidence="3">
    <location>
        <position position="1"/>
    </location>
</feature>
<feature type="domain" description="HYR" evidence="2">
    <location>
        <begin position="224"/>
        <end position="307"/>
    </location>
</feature>
<keyword evidence="4" id="KW-1185">Reference proteome</keyword>
<feature type="domain" description="HYR" evidence="2">
    <location>
        <begin position="1372"/>
        <end position="1455"/>
    </location>
</feature>
<accession>A0AAP2DFH5</accession>
<feature type="domain" description="HYR" evidence="2">
    <location>
        <begin position="1538"/>
        <end position="1622"/>
    </location>
</feature>
<evidence type="ECO:0000313" key="4">
    <source>
        <dbReference type="Proteomes" id="UP001319180"/>
    </source>
</evidence>
<feature type="domain" description="HYR" evidence="2">
    <location>
        <begin position="308"/>
        <end position="389"/>
    </location>
</feature>
<feature type="domain" description="HYR" evidence="2">
    <location>
        <begin position="1456"/>
        <end position="1537"/>
    </location>
</feature>
<proteinExistence type="predicted"/>
<feature type="domain" description="HYR" evidence="2">
    <location>
        <begin position="1862"/>
        <end position="1943"/>
    </location>
</feature>
<feature type="domain" description="HYR" evidence="2">
    <location>
        <begin position="1208"/>
        <end position="1291"/>
    </location>
</feature>
<feature type="domain" description="HYR" evidence="2">
    <location>
        <begin position="800"/>
        <end position="879"/>
    </location>
</feature>
<feature type="domain" description="HYR" evidence="2">
    <location>
        <begin position="1784"/>
        <end position="1861"/>
    </location>
</feature>
<feature type="domain" description="HYR" evidence="2">
    <location>
        <begin position="61"/>
        <end position="143"/>
    </location>
</feature>
<feature type="domain" description="HYR" evidence="2">
    <location>
        <begin position="964"/>
        <end position="1043"/>
    </location>
</feature>
<feature type="domain" description="HYR" evidence="2">
    <location>
        <begin position="144"/>
        <end position="223"/>
    </location>
</feature>